<sequence length="132" mass="13510">MGGLTLLAVGWFSLFSEGSMLSNVASFLEISEGLKGGTLETGRSELLPYSWKAGLSGKSGLGTVLPPGDFSGRSGLAGSATSSFMSLTKLSGKTPTLPLSSPFHQPLSSTSLVSTTITSPSRIVSSSSFWAS</sequence>
<organism evidence="2">
    <name type="scientific">Ixodes ricinus</name>
    <name type="common">Common tick</name>
    <name type="synonym">Acarus ricinus</name>
    <dbReference type="NCBI Taxonomy" id="34613"/>
    <lineage>
        <taxon>Eukaryota</taxon>
        <taxon>Metazoa</taxon>
        <taxon>Ecdysozoa</taxon>
        <taxon>Arthropoda</taxon>
        <taxon>Chelicerata</taxon>
        <taxon>Arachnida</taxon>
        <taxon>Acari</taxon>
        <taxon>Parasitiformes</taxon>
        <taxon>Ixodida</taxon>
        <taxon>Ixodoidea</taxon>
        <taxon>Ixodidae</taxon>
        <taxon>Ixodinae</taxon>
        <taxon>Ixodes</taxon>
    </lineage>
</organism>
<reference evidence="2" key="1">
    <citation type="submission" date="2019-12" db="EMBL/GenBank/DDBJ databases">
        <title>An insight into the sialome of adult female Ixodes ricinus ticks feeding for 6 days.</title>
        <authorList>
            <person name="Perner J."/>
            <person name="Ribeiro J.M.C."/>
        </authorList>
    </citation>
    <scope>NUCLEOTIDE SEQUENCE</scope>
    <source>
        <strain evidence="2">Semi-engorged</strain>
        <tissue evidence="2">Salivary glands</tissue>
    </source>
</reference>
<evidence type="ECO:0000313" key="2">
    <source>
        <dbReference type="EMBL" id="MXU92344.1"/>
    </source>
</evidence>
<dbReference type="EMBL" id="GIFC01010261">
    <property type="protein sequence ID" value="MXU92344.1"/>
    <property type="molecule type" value="Transcribed_RNA"/>
</dbReference>
<accession>A0A6B0US35</accession>
<dbReference type="AlphaFoldDB" id="A0A6B0US35"/>
<feature type="signal peptide" evidence="1">
    <location>
        <begin position="1"/>
        <end position="18"/>
    </location>
</feature>
<feature type="chain" id="PRO_5025555338" evidence="1">
    <location>
        <begin position="19"/>
        <end position="132"/>
    </location>
</feature>
<proteinExistence type="predicted"/>
<keyword evidence="1" id="KW-0732">Signal</keyword>
<protein>
    <submittedName>
        <fullName evidence="2">Putative secreted protein</fullName>
    </submittedName>
</protein>
<name>A0A6B0US35_IXORI</name>
<evidence type="ECO:0000256" key="1">
    <source>
        <dbReference type="SAM" id="SignalP"/>
    </source>
</evidence>